<gene>
    <name evidence="2" type="ORF">ACFFU1_05790</name>
</gene>
<keyword evidence="3" id="KW-1185">Reference proteome</keyword>
<keyword evidence="2" id="KW-0808">Transferase</keyword>
<dbReference type="PANTHER" id="PTHR12526:SF630">
    <property type="entry name" value="GLYCOSYLTRANSFERASE"/>
    <property type="match status" value="1"/>
</dbReference>
<accession>A0ABV5GXN5</accession>
<organism evidence="2 3">
    <name type="scientific">Algibacter miyuki</name>
    <dbReference type="NCBI Taxonomy" id="1306933"/>
    <lineage>
        <taxon>Bacteria</taxon>
        <taxon>Pseudomonadati</taxon>
        <taxon>Bacteroidota</taxon>
        <taxon>Flavobacteriia</taxon>
        <taxon>Flavobacteriales</taxon>
        <taxon>Flavobacteriaceae</taxon>
        <taxon>Algibacter</taxon>
    </lineage>
</organism>
<proteinExistence type="predicted"/>
<evidence type="ECO:0000313" key="3">
    <source>
        <dbReference type="Proteomes" id="UP001589590"/>
    </source>
</evidence>
<dbReference type="InterPro" id="IPR001296">
    <property type="entry name" value="Glyco_trans_1"/>
</dbReference>
<reference evidence="2 3" key="1">
    <citation type="submission" date="2024-09" db="EMBL/GenBank/DDBJ databases">
        <authorList>
            <person name="Sun Q."/>
            <person name="Mori K."/>
        </authorList>
    </citation>
    <scope>NUCLEOTIDE SEQUENCE [LARGE SCALE GENOMIC DNA]</scope>
    <source>
        <strain evidence="2 3">CECT 8300</strain>
    </source>
</reference>
<dbReference type="EMBL" id="JBHMFA010000004">
    <property type="protein sequence ID" value="MFB9104397.1"/>
    <property type="molecule type" value="Genomic_DNA"/>
</dbReference>
<evidence type="ECO:0000259" key="1">
    <source>
        <dbReference type="Pfam" id="PF00534"/>
    </source>
</evidence>
<dbReference type="Proteomes" id="UP001589590">
    <property type="component" value="Unassembled WGS sequence"/>
</dbReference>
<dbReference type="SUPFAM" id="SSF53756">
    <property type="entry name" value="UDP-Glycosyltransferase/glycogen phosphorylase"/>
    <property type="match status" value="1"/>
</dbReference>
<dbReference type="PANTHER" id="PTHR12526">
    <property type="entry name" value="GLYCOSYLTRANSFERASE"/>
    <property type="match status" value="1"/>
</dbReference>
<sequence>MKKLLYITTHLQNSGGVARILSVKLNYLVETFHYEISVINSNHDNASFFYNFNSKINIFPLDAKGKLGYKKQLNNLVNTIQPDFIINCDNGFKGALLPYLITSKAPLFYERHCSKYISAGTLKERFLLKCANLVTEKSIHKYQEFIVLNKFEKEDWSRKDVLVIPNPIWFKTPSERILNKKNIAVAVGRHAYEKRYDKLLHIWKKVVENNPDWVLKIYGEKNNKINLKSHVEALHLNNSVMLCEPINDLNKIYSEASMLLATSESESFPLVFIEAKAFGLPIIAFENYGSKTLVEDNVNGFLIGSNNIQSYVEKTKHLISGLDLQKRLGENAKKSLAKLDIDAIMAVWHKLFQA</sequence>
<dbReference type="RefSeq" id="WP_290271126.1">
    <property type="nucleotide sequence ID" value="NZ_JAUFQP010000010.1"/>
</dbReference>
<comment type="caution">
    <text evidence="2">The sequence shown here is derived from an EMBL/GenBank/DDBJ whole genome shotgun (WGS) entry which is preliminary data.</text>
</comment>
<name>A0ABV5GXN5_9FLAO</name>
<dbReference type="Pfam" id="PF00534">
    <property type="entry name" value="Glycos_transf_1"/>
    <property type="match status" value="1"/>
</dbReference>
<dbReference type="Gene3D" id="3.40.50.2000">
    <property type="entry name" value="Glycogen Phosphorylase B"/>
    <property type="match status" value="2"/>
</dbReference>
<protein>
    <submittedName>
        <fullName evidence="2">Glycosyltransferase</fullName>
        <ecNumber evidence="2">2.4.-.-</ecNumber>
    </submittedName>
</protein>
<dbReference type="GO" id="GO:0016757">
    <property type="term" value="F:glycosyltransferase activity"/>
    <property type="evidence" value="ECO:0007669"/>
    <property type="project" value="UniProtKB-KW"/>
</dbReference>
<dbReference type="EC" id="2.4.-.-" evidence="2"/>
<keyword evidence="2" id="KW-0328">Glycosyltransferase</keyword>
<feature type="domain" description="Glycosyl transferase family 1" evidence="1">
    <location>
        <begin position="173"/>
        <end position="334"/>
    </location>
</feature>
<evidence type="ECO:0000313" key="2">
    <source>
        <dbReference type="EMBL" id="MFB9104397.1"/>
    </source>
</evidence>